<name>A0ABV0CKN7_9NEIS</name>
<dbReference type="PANTHER" id="PTHR30386">
    <property type="entry name" value="MEMBRANE FUSION SUBUNIT OF EMRAB-TOLC MULTIDRUG EFFLUX PUMP"/>
    <property type="match status" value="1"/>
</dbReference>
<evidence type="ECO:0000256" key="2">
    <source>
        <dbReference type="SAM" id="Phobius"/>
    </source>
</evidence>
<dbReference type="InterPro" id="IPR050739">
    <property type="entry name" value="MFP"/>
</dbReference>
<keyword evidence="2" id="KW-1133">Transmembrane helix</keyword>
<accession>A0ABV0CKN7</accession>
<comment type="caution">
    <text evidence="5">The sequence shown here is derived from an EMBL/GenBank/DDBJ whole genome shotgun (WGS) entry which is preliminary data.</text>
</comment>
<dbReference type="Pfam" id="PF26002">
    <property type="entry name" value="Beta-barrel_AprE"/>
    <property type="match status" value="1"/>
</dbReference>
<dbReference type="RefSeq" id="WP_346788952.1">
    <property type="nucleotide sequence ID" value="NZ_JAYFSJ010000009.1"/>
</dbReference>
<protein>
    <submittedName>
        <fullName evidence="5">HlyD family efflux transporter periplasmic adaptor subunit</fullName>
    </submittedName>
</protein>
<dbReference type="Pfam" id="PF25917">
    <property type="entry name" value="BSH_RND"/>
    <property type="match status" value="1"/>
</dbReference>
<dbReference type="Proteomes" id="UP001405405">
    <property type="component" value="Unassembled WGS sequence"/>
</dbReference>
<dbReference type="Gene3D" id="2.40.50.100">
    <property type="match status" value="1"/>
</dbReference>
<keyword evidence="1" id="KW-0175">Coiled coil</keyword>
<dbReference type="EMBL" id="JAYFSJ010000009">
    <property type="protein sequence ID" value="MEN7431721.1"/>
    <property type="molecule type" value="Genomic_DNA"/>
</dbReference>
<feature type="transmembrane region" description="Helical" evidence="2">
    <location>
        <begin position="27"/>
        <end position="49"/>
    </location>
</feature>
<evidence type="ECO:0000313" key="6">
    <source>
        <dbReference type="Proteomes" id="UP001405405"/>
    </source>
</evidence>
<evidence type="ECO:0000259" key="4">
    <source>
        <dbReference type="Pfam" id="PF26002"/>
    </source>
</evidence>
<feature type="domain" description="AprE-like beta-barrel" evidence="4">
    <location>
        <begin position="306"/>
        <end position="391"/>
    </location>
</feature>
<keyword evidence="2" id="KW-0472">Membrane</keyword>
<evidence type="ECO:0000256" key="1">
    <source>
        <dbReference type="SAM" id="Coils"/>
    </source>
</evidence>
<evidence type="ECO:0000259" key="3">
    <source>
        <dbReference type="Pfam" id="PF25917"/>
    </source>
</evidence>
<proteinExistence type="predicted"/>
<reference evidence="5 6" key="1">
    <citation type="submission" date="2023-12" db="EMBL/GenBank/DDBJ databases">
        <title>Chromobacterium sp. strain TRC.1.1.SA producing antimicrobial pigment.</title>
        <authorList>
            <person name="Verma N."/>
            <person name="Choksket S."/>
            <person name="Pinnaka A.K."/>
            <person name="Korpole S."/>
        </authorList>
    </citation>
    <scope>NUCLEOTIDE SEQUENCE [LARGE SCALE GENOMIC DNA]</scope>
    <source>
        <strain evidence="5 6">TRC1.1.SA</strain>
    </source>
</reference>
<keyword evidence="2" id="KW-0812">Transmembrane</keyword>
<dbReference type="InterPro" id="IPR058982">
    <property type="entry name" value="Beta-barrel_AprE"/>
</dbReference>
<dbReference type="PANTHER" id="PTHR30386:SF28">
    <property type="entry name" value="EXPORTED PROTEIN"/>
    <property type="match status" value="1"/>
</dbReference>
<dbReference type="InterPro" id="IPR058625">
    <property type="entry name" value="MdtA-like_BSH"/>
</dbReference>
<feature type="coiled-coil region" evidence="1">
    <location>
        <begin position="114"/>
        <end position="159"/>
    </location>
</feature>
<feature type="domain" description="Multidrug resistance protein MdtA-like barrel-sandwich hybrid" evidence="3">
    <location>
        <begin position="75"/>
        <end position="291"/>
    </location>
</feature>
<evidence type="ECO:0000313" key="5">
    <source>
        <dbReference type="EMBL" id="MEN7431721.1"/>
    </source>
</evidence>
<sequence length="413" mass="46053">MFYRKEVLEHSSQSTAIGVVLLRSPRLVWALVSLSVAFTVAVIALLVLVDYTKHISTSGSLQPDKGLAQVTVFQAGIVSSRKVQEGQHVQRGQVLFSISGERVTKLGESAAASINSLHQRQQNYQVELDNLNRLDREQREALQQRLHDLQVQRTELLREQDFQTRRVESAKALLARYQLLAKSGFAPALQVQEKSDGLLDQQSHLSNLERSGIDLQSQINSVRADILAQPRKNATQRADVERSLFSLQQDISETETHREIVIVAPISGVVTAIQATDGQAVASGQTLAAIVPEHSYLQAWFYAPSSAIGFVKVGQRVQLRYAAFPYQKFGQYDGTVIEVARSAQPIAGVTESRLATYEPQYKVTVRPDKQTVLAYGRQEPLQPDMKVEGDVLADRRKIIEWIFEPLLAIKGKF</sequence>
<dbReference type="PRINTS" id="PR01490">
    <property type="entry name" value="RTXTOXIND"/>
</dbReference>
<keyword evidence="6" id="KW-1185">Reference proteome</keyword>
<gene>
    <name evidence="5" type="ORF">VA599_13255</name>
</gene>
<dbReference type="Gene3D" id="2.40.30.170">
    <property type="match status" value="1"/>
</dbReference>
<organism evidence="5 6">
    <name type="scientific">Chromobacterium indicum</name>
    <dbReference type="NCBI Taxonomy" id="3110228"/>
    <lineage>
        <taxon>Bacteria</taxon>
        <taxon>Pseudomonadati</taxon>
        <taxon>Pseudomonadota</taxon>
        <taxon>Betaproteobacteria</taxon>
        <taxon>Neisseriales</taxon>
        <taxon>Chromobacteriaceae</taxon>
        <taxon>Chromobacterium</taxon>
    </lineage>
</organism>